<keyword evidence="2" id="KW-0479">Metal-binding</keyword>
<keyword evidence="5" id="KW-1185">Reference proteome</keyword>
<dbReference type="Pfam" id="PF00067">
    <property type="entry name" value="p450"/>
    <property type="match status" value="1"/>
</dbReference>
<dbReference type="AlphaFoldDB" id="A0A2G9S6V6"/>
<sequence>MRRRRMTSQARLHKEIDSVIGENRIPNIEDRNKMPYMDAVIHEIQRFGDIAPMNLPHQTSKNVNFRGYTIPKVGQFFLPD</sequence>
<dbReference type="GO" id="GO:0005506">
    <property type="term" value="F:iron ion binding"/>
    <property type="evidence" value="ECO:0007669"/>
    <property type="project" value="InterPro"/>
</dbReference>
<evidence type="ECO:0000313" key="5">
    <source>
        <dbReference type="Proteomes" id="UP000228934"/>
    </source>
</evidence>
<keyword evidence="3" id="KW-0408">Iron</keyword>
<protein>
    <submittedName>
        <fullName evidence="4">Uncharacterized protein</fullName>
    </submittedName>
</protein>
<dbReference type="GO" id="GO:0006805">
    <property type="term" value="P:xenobiotic metabolic process"/>
    <property type="evidence" value="ECO:0007669"/>
    <property type="project" value="TreeGrafter"/>
</dbReference>
<accession>A0A2G9S6V6</accession>
<dbReference type="SUPFAM" id="SSF48264">
    <property type="entry name" value="Cytochrome P450"/>
    <property type="match status" value="1"/>
</dbReference>
<dbReference type="GO" id="GO:0019373">
    <property type="term" value="P:epoxygenase P450 pathway"/>
    <property type="evidence" value="ECO:0007669"/>
    <property type="project" value="TreeGrafter"/>
</dbReference>
<evidence type="ECO:0000256" key="2">
    <source>
        <dbReference type="ARBA" id="ARBA00022723"/>
    </source>
</evidence>
<dbReference type="GO" id="GO:0020037">
    <property type="term" value="F:heme binding"/>
    <property type="evidence" value="ECO:0007669"/>
    <property type="project" value="InterPro"/>
</dbReference>
<name>A0A2G9S6V6_AQUCT</name>
<dbReference type="GO" id="GO:0008392">
    <property type="term" value="F:arachidonate epoxygenase activity"/>
    <property type="evidence" value="ECO:0007669"/>
    <property type="project" value="TreeGrafter"/>
</dbReference>
<dbReference type="PANTHER" id="PTHR24300">
    <property type="entry name" value="CYTOCHROME P450 508A4-RELATED"/>
    <property type="match status" value="1"/>
</dbReference>
<comment type="similarity">
    <text evidence="1">Belongs to the cytochrome P450 family.</text>
</comment>
<dbReference type="PANTHER" id="PTHR24300:SF424">
    <property type="entry name" value="CYTOCHROME P450"/>
    <property type="match status" value="1"/>
</dbReference>
<dbReference type="InterPro" id="IPR050182">
    <property type="entry name" value="Cytochrome_P450_fam2"/>
</dbReference>
<dbReference type="GO" id="GO:0016712">
    <property type="term" value="F:oxidoreductase activity, acting on paired donors, with incorporation or reduction of molecular oxygen, reduced flavin or flavoprotein as one donor, and incorporation of one atom of oxygen"/>
    <property type="evidence" value="ECO:0007669"/>
    <property type="project" value="TreeGrafter"/>
</dbReference>
<evidence type="ECO:0000313" key="4">
    <source>
        <dbReference type="EMBL" id="PIO35862.1"/>
    </source>
</evidence>
<dbReference type="Proteomes" id="UP000228934">
    <property type="component" value="Unassembled WGS sequence"/>
</dbReference>
<proteinExistence type="inferred from homology"/>
<dbReference type="Gene3D" id="1.10.630.10">
    <property type="entry name" value="Cytochrome P450"/>
    <property type="match status" value="1"/>
</dbReference>
<evidence type="ECO:0000256" key="3">
    <source>
        <dbReference type="ARBA" id="ARBA00023004"/>
    </source>
</evidence>
<dbReference type="GO" id="GO:0005737">
    <property type="term" value="C:cytoplasm"/>
    <property type="evidence" value="ECO:0007669"/>
    <property type="project" value="TreeGrafter"/>
</dbReference>
<evidence type="ECO:0000256" key="1">
    <source>
        <dbReference type="ARBA" id="ARBA00010617"/>
    </source>
</evidence>
<gene>
    <name evidence="4" type="ORF">AB205_0185280</name>
</gene>
<organism evidence="4 5">
    <name type="scientific">Aquarana catesbeiana</name>
    <name type="common">American bullfrog</name>
    <name type="synonym">Rana catesbeiana</name>
    <dbReference type="NCBI Taxonomy" id="8400"/>
    <lineage>
        <taxon>Eukaryota</taxon>
        <taxon>Metazoa</taxon>
        <taxon>Chordata</taxon>
        <taxon>Craniata</taxon>
        <taxon>Vertebrata</taxon>
        <taxon>Euteleostomi</taxon>
        <taxon>Amphibia</taxon>
        <taxon>Batrachia</taxon>
        <taxon>Anura</taxon>
        <taxon>Neobatrachia</taxon>
        <taxon>Ranoidea</taxon>
        <taxon>Ranidae</taxon>
        <taxon>Aquarana</taxon>
    </lineage>
</organism>
<dbReference type="EMBL" id="KV926165">
    <property type="protein sequence ID" value="PIO35862.1"/>
    <property type="molecule type" value="Genomic_DNA"/>
</dbReference>
<dbReference type="InterPro" id="IPR036396">
    <property type="entry name" value="Cyt_P450_sf"/>
</dbReference>
<dbReference type="OrthoDB" id="9903536at2759"/>
<dbReference type="InterPro" id="IPR001128">
    <property type="entry name" value="Cyt_P450"/>
</dbReference>
<reference evidence="5" key="1">
    <citation type="journal article" date="2017" name="Nat. Commun.">
        <title>The North American bullfrog draft genome provides insight into hormonal regulation of long noncoding RNA.</title>
        <authorList>
            <person name="Hammond S.A."/>
            <person name="Warren R.L."/>
            <person name="Vandervalk B.P."/>
            <person name="Kucuk E."/>
            <person name="Khan H."/>
            <person name="Gibb E.A."/>
            <person name="Pandoh P."/>
            <person name="Kirk H."/>
            <person name="Zhao Y."/>
            <person name="Jones M."/>
            <person name="Mungall A.J."/>
            <person name="Coope R."/>
            <person name="Pleasance S."/>
            <person name="Moore R.A."/>
            <person name="Holt R.A."/>
            <person name="Round J.M."/>
            <person name="Ohora S."/>
            <person name="Walle B.V."/>
            <person name="Veldhoen N."/>
            <person name="Helbing C.C."/>
            <person name="Birol I."/>
        </authorList>
    </citation>
    <scope>NUCLEOTIDE SEQUENCE [LARGE SCALE GENOMIC DNA]</scope>
</reference>